<dbReference type="EMBL" id="BMAT01001893">
    <property type="protein sequence ID" value="GFR94874.1"/>
    <property type="molecule type" value="Genomic_DNA"/>
</dbReference>
<dbReference type="PANTHER" id="PTHR47163">
    <property type="entry name" value="DDE_TNP_IS1595 DOMAIN-CONTAINING PROTEIN"/>
    <property type="match status" value="1"/>
</dbReference>
<dbReference type="PANTHER" id="PTHR47163:SF2">
    <property type="entry name" value="SI:DKEY-17M8.2"/>
    <property type="match status" value="1"/>
</dbReference>
<feature type="domain" description="ISXO2-like transposase" evidence="2">
    <location>
        <begin position="2"/>
        <end position="86"/>
    </location>
</feature>
<dbReference type="Pfam" id="PF12762">
    <property type="entry name" value="DDE_Tnp_IS1595"/>
    <property type="match status" value="1"/>
</dbReference>
<accession>A0AAV4HB04</accession>
<dbReference type="InterPro" id="IPR053164">
    <property type="entry name" value="IS1016-like_transposase"/>
</dbReference>
<feature type="compositionally biased region" description="Low complexity" evidence="1">
    <location>
        <begin position="184"/>
        <end position="195"/>
    </location>
</feature>
<dbReference type="AlphaFoldDB" id="A0AAV4HB04"/>
<protein>
    <submittedName>
        <fullName evidence="3">Mitotic-spindle organizing protein 2A</fullName>
    </submittedName>
</protein>
<proteinExistence type="predicted"/>
<evidence type="ECO:0000313" key="3">
    <source>
        <dbReference type="EMBL" id="GFR94874.1"/>
    </source>
</evidence>
<organism evidence="3 4">
    <name type="scientific">Elysia marginata</name>
    <dbReference type="NCBI Taxonomy" id="1093978"/>
    <lineage>
        <taxon>Eukaryota</taxon>
        <taxon>Metazoa</taxon>
        <taxon>Spiralia</taxon>
        <taxon>Lophotrochozoa</taxon>
        <taxon>Mollusca</taxon>
        <taxon>Gastropoda</taxon>
        <taxon>Heterobranchia</taxon>
        <taxon>Euthyneura</taxon>
        <taxon>Panpulmonata</taxon>
        <taxon>Sacoglossa</taxon>
        <taxon>Placobranchoidea</taxon>
        <taxon>Plakobranchidae</taxon>
        <taxon>Elysia</taxon>
    </lineage>
</organism>
<comment type="caution">
    <text evidence="3">The sequence shown here is derived from an EMBL/GenBank/DDBJ whole genome shotgun (WGS) entry which is preliminary data.</text>
</comment>
<reference evidence="3 4" key="1">
    <citation type="journal article" date="2021" name="Elife">
        <title>Chloroplast acquisition without the gene transfer in kleptoplastic sea slugs, Plakobranchus ocellatus.</title>
        <authorList>
            <person name="Maeda T."/>
            <person name="Takahashi S."/>
            <person name="Yoshida T."/>
            <person name="Shimamura S."/>
            <person name="Takaki Y."/>
            <person name="Nagai Y."/>
            <person name="Toyoda A."/>
            <person name="Suzuki Y."/>
            <person name="Arimoto A."/>
            <person name="Ishii H."/>
            <person name="Satoh N."/>
            <person name="Nishiyama T."/>
            <person name="Hasebe M."/>
            <person name="Maruyama T."/>
            <person name="Minagawa J."/>
            <person name="Obokata J."/>
            <person name="Shigenobu S."/>
        </authorList>
    </citation>
    <scope>NUCLEOTIDE SEQUENCE [LARGE SCALE GENOMIC DNA]</scope>
</reference>
<keyword evidence="4" id="KW-1185">Reference proteome</keyword>
<dbReference type="InterPro" id="IPR024445">
    <property type="entry name" value="Tnp_ISXO2-like"/>
</dbReference>
<feature type="region of interest" description="Disordered" evidence="1">
    <location>
        <begin position="164"/>
        <end position="217"/>
    </location>
</feature>
<gene>
    <name evidence="3" type="ORF">ElyMa_000929900</name>
</gene>
<evidence type="ECO:0000259" key="2">
    <source>
        <dbReference type="Pfam" id="PF12762"/>
    </source>
</evidence>
<evidence type="ECO:0000256" key="1">
    <source>
        <dbReference type="SAM" id="MobiDB-lite"/>
    </source>
</evidence>
<evidence type="ECO:0000313" key="4">
    <source>
        <dbReference type="Proteomes" id="UP000762676"/>
    </source>
</evidence>
<feature type="compositionally biased region" description="Polar residues" evidence="1">
    <location>
        <begin position="164"/>
        <end position="174"/>
    </location>
</feature>
<name>A0AAV4HB04_9GAST</name>
<dbReference type="Proteomes" id="UP000762676">
    <property type="component" value="Unassembled WGS sequence"/>
</dbReference>
<sequence length="239" mass="26970">MEPGSHIFSDGWASYCNLNSYGFEHFTVVHKTQFKQIYVHQETDERVEAHTNKIEGAWAHAKQHFKKIYGTKASNFESHLCEILWRNWRSGSNILNFYFRDLKTFFPLTGRCNYRAKRPIFSKWIGSDEHQHPDISISPGTNLGVLKSDPEPLAHAAVSQAPSPSFSLTLSTEDTPLPPPAAPSCPSNSSESAAPGPSRPAKKRRKQKEKLCCPAGYKPATSLREAYDRRIDSTDDDFQ</sequence>